<proteinExistence type="predicted"/>
<reference evidence="1 2" key="1">
    <citation type="submission" date="2021-04" db="EMBL/GenBank/DDBJ databases">
        <title>Magnetospirillum sulfuroxidans sp. nov., a facultative chemolithoautotrophic sulfur-oxidizing alphaproteobacterium isolated from freshwater sediment and proposals for Paramagetospirillum gen. nov., and Magnetospirillaceae fam. nov.</title>
        <authorList>
            <person name="Koziaeva V."/>
            <person name="Geelhoed J.S."/>
            <person name="Sorokin D.Y."/>
            <person name="Grouzdev D.S."/>
        </authorList>
    </citation>
    <scope>NUCLEOTIDE SEQUENCE [LARGE SCALE GENOMIC DNA]</scope>
    <source>
        <strain evidence="1 2">J10</strain>
    </source>
</reference>
<keyword evidence="2" id="KW-1185">Reference proteome</keyword>
<dbReference type="Pfam" id="PF10649">
    <property type="entry name" value="DUF2478"/>
    <property type="match status" value="1"/>
</dbReference>
<comment type="caution">
    <text evidence="1">The sequence shown here is derived from an EMBL/GenBank/DDBJ whole genome shotgun (WGS) entry which is preliminary data.</text>
</comment>
<evidence type="ECO:0000313" key="2">
    <source>
        <dbReference type="Proteomes" id="UP000680714"/>
    </source>
</evidence>
<organism evidence="1 2">
    <name type="scientific">Magnetospirillum sulfuroxidans</name>
    <dbReference type="NCBI Taxonomy" id="611300"/>
    <lineage>
        <taxon>Bacteria</taxon>
        <taxon>Pseudomonadati</taxon>
        <taxon>Pseudomonadota</taxon>
        <taxon>Alphaproteobacteria</taxon>
        <taxon>Rhodospirillales</taxon>
        <taxon>Rhodospirillaceae</taxon>
        <taxon>Magnetospirillum</taxon>
    </lineage>
</organism>
<dbReference type="EMBL" id="JAGTUF010000001">
    <property type="protein sequence ID" value="MBR9970783.1"/>
    <property type="molecule type" value="Genomic_DNA"/>
</dbReference>
<dbReference type="Proteomes" id="UP000680714">
    <property type="component" value="Unassembled WGS sequence"/>
</dbReference>
<accession>A0ABS5I8L8</accession>
<dbReference type="RefSeq" id="WP_211546242.1">
    <property type="nucleotide sequence ID" value="NZ_JAGTUF010000001.1"/>
</dbReference>
<gene>
    <name evidence="1" type="ORF">KEC16_03535</name>
</gene>
<dbReference type="InterPro" id="IPR018912">
    <property type="entry name" value="DUF2478"/>
</dbReference>
<sequence>MTEPDRALPIAAIFADSGAGDVLIAFAREVQGQGVRVRGLIQRQEPDMHLVDIQSGQEFAITQDLGPDSDACRIDPAGFAEASVVLRDALAERAELVVINRFGKLEAAGGGLAAEMLAVMAEGLPVLTCVNGEQVAAWRSFTGDAGLLLPADITALRAWWRGQRSNLR</sequence>
<evidence type="ECO:0000313" key="1">
    <source>
        <dbReference type="EMBL" id="MBR9970783.1"/>
    </source>
</evidence>
<name>A0ABS5I8L8_9PROT</name>
<protein>
    <submittedName>
        <fullName evidence="1">DUF2478 domain-containing protein</fullName>
    </submittedName>
</protein>